<gene>
    <name evidence="4" type="ORF">H5P27_19465</name>
</gene>
<keyword evidence="1 4" id="KW-0808">Transferase</keyword>
<comment type="caution">
    <text evidence="4">The sequence shown here is derived from an EMBL/GenBank/DDBJ whole genome shotgun (WGS) entry which is preliminary data.</text>
</comment>
<dbReference type="PANTHER" id="PTHR43179:SF7">
    <property type="entry name" value="RHAMNOSYLTRANSFERASE WBBL"/>
    <property type="match status" value="1"/>
</dbReference>
<evidence type="ECO:0000313" key="5">
    <source>
        <dbReference type="Proteomes" id="UP000526501"/>
    </source>
</evidence>
<dbReference type="InterPro" id="IPR027791">
    <property type="entry name" value="Galactosyl_T_C"/>
</dbReference>
<sequence>MEPNSPAHTDSRQKALADVKVSVVIVTYNSEEQIAPCLKSLHSEVREVQLETVVVDNGSQDSTVSIVKSQFPSVVLLDTKENLGFAKACNLAVQKSTGDFILLLNPDTVTLDGAVDKVVKFALAEPSYGFYGGQTLKEDGVTLERSSCWGLPSLWSMFTFATGLSTIFKHNGFFDPESLGKWKRDSVREVGVITGCFLLATREAWDSIEGFDEHFWLYGEDVDLSLRAKKAGYHPVIYPKAKVIHEIGQSSTSAQKGVWLQQGKVSYLKRNWSAPASFLGLILLNIGVAVRAFAYGLKGDQENQWVASWKRRSEWKNGHTKGTN</sequence>
<evidence type="ECO:0000256" key="1">
    <source>
        <dbReference type="ARBA" id="ARBA00022679"/>
    </source>
</evidence>
<dbReference type="EMBL" id="JACHVC010000013">
    <property type="protein sequence ID" value="MBC2608243.1"/>
    <property type="molecule type" value="Genomic_DNA"/>
</dbReference>
<reference evidence="4 5" key="1">
    <citation type="submission" date="2020-07" db="EMBL/GenBank/DDBJ databases">
        <authorList>
            <person name="Feng X."/>
        </authorList>
    </citation>
    <scope>NUCLEOTIDE SEQUENCE [LARGE SCALE GENOMIC DNA]</scope>
    <source>
        <strain evidence="4 5">JCM23202</strain>
    </source>
</reference>
<keyword evidence="5" id="KW-1185">Reference proteome</keyword>
<dbReference type="CDD" id="cd04186">
    <property type="entry name" value="GT_2_like_c"/>
    <property type="match status" value="1"/>
</dbReference>
<dbReference type="Pfam" id="PF00535">
    <property type="entry name" value="Glycos_transf_2"/>
    <property type="match status" value="1"/>
</dbReference>
<dbReference type="GO" id="GO:0016740">
    <property type="term" value="F:transferase activity"/>
    <property type="evidence" value="ECO:0007669"/>
    <property type="project" value="UniProtKB-KW"/>
</dbReference>
<dbReference type="SUPFAM" id="SSF53448">
    <property type="entry name" value="Nucleotide-diphospho-sugar transferases"/>
    <property type="match status" value="1"/>
</dbReference>
<accession>A0A7X1B9N4</accession>
<protein>
    <submittedName>
        <fullName evidence="4">Glycosyltransferase family 2 protein</fullName>
    </submittedName>
</protein>
<feature type="domain" description="Glycosyltransferase 2-like" evidence="2">
    <location>
        <begin position="22"/>
        <end position="147"/>
    </location>
</feature>
<name>A0A7X1B9N4_9BACT</name>
<evidence type="ECO:0000259" key="3">
    <source>
        <dbReference type="Pfam" id="PF02709"/>
    </source>
</evidence>
<feature type="domain" description="Galactosyltransferase C-terminal" evidence="3">
    <location>
        <begin position="193"/>
        <end position="240"/>
    </location>
</feature>
<dbReference type="Gene3D" id="3.90.550.10">
    <property type="entry name" value="Spore Coat Polysaccharide Biosynthesis Protein SpsA, Chain A"/>
    <property type="match status" value="1"/>
</dbReference>
<evidence type="ECO:0000259" key="2">
    <source>
        <dbReference type="Pfam" id="PF00535"/>
    </source>
</evidence>
<proteinExistence type="predicted"/>
<dbReference type="PANTHER" id="PTHR43179">
    <property type="entry name" value="RHAMNOSYLTRANSFERASE WBBL"/>
    <property type="match status" value="1"/>
</dbReference>
<dbReference type="RefSeq" id="WP_185662092.1">
    <property type="nucleotide sequence ID" value="NZ_CAWPOO010000013.1"/>
</dbReference>
<dbReference type="AlphaFoldDB" id="A0A7X1B9N4"/>
<dbReference type="Pfam" id="PF02709">
    <property type="entry name" value="Glyco_transf_7C"/>
    <property type="match status" value="1"/>
</dbReference>
<dbReference type="Proteomes" id="UP000526501">
    <property type="component" value="Unassembled WGS sequence"/>
</dbReference>
<organism evidence="4 5">
    <name type="scientific">Pelagicoccus albus</name>
    <dbReference type="NCBI Taxonomy" id="415222"/>
    <lineage>
        <taxon>Bacteria</taxon>
        <taxon>Pseudomonadati</taxon>
        <taxon>Verrucomicrobiota</taxon>
        <taxon>Opitutia</taxon>
        <taxon>Puniceicoccales</taxon>
        <taxon>Pelagicoccaceae</taxon>
        <taxon>Pelagicoccus</taxon>
    </lineage>
</organism>
<evidence type="ECO:0000313" key="4">
    <source>
        <dbReference type="EMBL" id="MBC2608243.1"/>
    </source>
</evidence>
<dbReference type="InterPro" id="IPR029044">
    <property type="entry name" value="Nucleotide-diphossugar_trans"/>
</dbReference>
<dbReference type="InterPro" id="IPR001173">
    <property type="entry name" value="Glyco_trans_2-like"/>
</dbReference>